<comment type="caution">
    <text evidence="1">The sequence shown here is derived from an EMBL/GenBank/DDBJ whole genome shotgun (WGS) entry which is preliminary data.</text>
</comment>
<organism evidence="1">
    <name type="scientific">bioreactor metagenome</name>
    <dbReference type="NCBI Taxonomy" id="1076179"/>
    <lineage>
        <taxon>unclassified sequences</taxon>
        <taxon>metagenomes</taxon>
        <taxon>ecological metagenomes</taxon>
    </lineage>
</organism>
<reference evidence="1" key="1">
    <citation type="submission" date="2019-08" db="EMBL/GenBank/DDBJ databases">
        <authorList>
            <person name="Kucharzyk K."/>
            <person name="Murdoch R.W."/>
            <person name="Higgins S."/>
            <person name="Loffler F."/>
        </authorList>
    </citation>
    <scope>NUCLEOTIDE SEQUENCE</scope>
</reference>
<protein>
    <submittedName>
        <fullName evidence="1">Uncharacterized protein</fullName>
    </submittedName>
</protein>
<sequence>MAKKSKTDKKKEESKKVIKQEVKNEFQLKKQNKYLVKAFKESKYYNKDISNEELEERFNKFKQE</sequence>
<gene>
    <name evidence="1" type="ORF">SDC9_07419</name>
</gene>
<dbReference type="EMBL" id="VSSQ01000016">
    <property type="protein sequence ID" value="MPL61830.1"/>
    <property type="molecule type" value="Genomic_DNA"/>
</dbReference>
<accession>A0A644T4R0</accession>
<evidence type="ECO:0000313" key="1">
    <source>
        <dbReference type="EMBL" id="MPL61830.1"/>
    </source>
</evidence>
<dbReference type="AlphaFoldDB" id="A0A644T4R0"/>
<name>A0A644T4R0_9ZZZZ</name>
<proteinExistence type="predicted"/>